<dbReference type="Proteomes" id="UP000014361">
    <property type="component" value="Chromosome"/>
</dbReference>
<dbReference type="Pfam" id="PF05860">
    <property type="entry name" value="TPS"/>
    <property type="match status" value="1"/>
</dbReference>
<protein>
    <submittedName>
        <fullName evidence="3">Filamentous hemagglutinin family domain-containing protein</fullName>
    </submittedName>
</protein>
<evidence type="ECO:0000313" key="4">
    <source>
        <dbReference type="Proteomes" id="UP000014361"/>
    </source>
</evidence>
<dbReference type="AlphaFoldDB" id="R9RAM2"/>
<dbReference type="KEGG" id="fus:HMPREF0409_01321"/>
<reference evidence="3 4" key="1">
    <citation type="submission" date="2012-07" db="EMBL/GenBank/DDBJ databases">
        <title>The Genome Sequence of Fusobacterium sp. 4_8.</title>
        <authorList>
            <consortium name="The Broad Institute Genome Sequencing Platform"/>
            <person name="Earl A."/>
            <person name="Ward D."/>
            <person name="Feldgarden M."/>
            <person name="Gevers D."/>
            <person name="Sibley C.D."/>
            <person name="White A.P."/>
            <person name="Crowley S."/>
            <person name="Surette M."/>
            <person name="Strauss J.C."/>
            <person name="Ambrose C.E."/>
            <person name="Allen-Vercoe E."/>
            <person name="Walker B."/>
            <person name="Young S.K."/>
            <person name="Zeng Q."/>
            <person name="Gargeya S."/>
            <person name="Fitzgerald M."/>
            <person name="Haas B."/>
            <person name="Abouelleil A."/>
            <person name="Alvarado L."/>
            <person name="Arachchi H.M."/>
            <person name="Berlin A.M."/>
            <person name="Chapman S.B."/>
            <person name="Goldberg J."/>
            <person name="Griggs A."/>
            <person name="Gujja S."/>
            <person name="Hansen M."/>
            <person name="Howarth C."/>
            <person name="Imamovic A."/>
            <person name="Larimer J."/>
            <person name="McCowen C."/>
            <person name="Montmayeur A."/>
            <person name="Murphy C."/>
            <person name="Neiman D."/>
            <person name="Pearson M."/>
            <person name="Priest M."/>
            <person name="Roberts A."/>
            <person name="Saif S."/>
            <person name="Shea T."/>
            <person name="Sisk P."/>
            <person name="Sykes S."/>
            <person name="Wortman J."/>
            <person name="Nusbaum C."/>
            <person name="Birren B."/>
        </authorList>
    </citation>
    <scope>NUCLEOTIDE SEQUENCE [LARGE SCALE GENOMIC DNA]</scope>
    <source>
        <strain evidence="3 4">4_8</strain>
    </source>
</reference>
<organism evidence="3 4">
    <name type="scientific">Fusobacterium animalis 4_8</name>
    <dbReference type="NCBI Taxonomy" id="469607"/>
    <lineage>
        <taxon>Bacteria</taxon>
        <taxon>Fusobacteriati</taxon>
        <taxon>Fusobacteriota</taxon>
        <taxon>Fusobacteriia</taxon>
        <taxon>Fusobacteriales</taxon>
        <taxon>Fusobacteriaceae</taxon>
        <taxon>Fusobacterium</taxon>
    </lineage>
</organism>
<proteinExistence type="predicted"/>
<dbReference type="InterPro" id="IPR008638">
    <property type="entry name" value="FhaB/CdiA-like_TPS"/>
</dbReference>
<dbReference type="InterPro" id="IPR011050">
    <property type="entry name" value="Pectin_lyase_fold/virulence"/>
</dbReference>
<dbReference type="SMART" id="SM00912">
    <property type="entry name" value="Haemagg_act"/>
    <property type="match status" value="1"/>
</dbReference>
<dbReference type="HOGENOM" id="CLU_1728731_0_0_0"/>
<accession>R9RAM2</accession>
<gene>
    <name evidence="3" type="ORF">HMPREF0409_01321</name>
</gene>
<dbReference type="RefSeq" id="WP_016339529.1">
    <property type="nucleotide sequence ID" value="NC_021281.1"/>
</dbReference>
<dbReference type="PATRIC" id="fig|469607.3.peg.412"/>
<sequence length="151" mass="16233">MNGRLKKLVAIFMLFLHIISLADGIVPDSAASRNLQVDKAANGVPLVNIEAPDNNGTSHNVYKDYNVDGRGAILNNAKDLTNSQLGGLIYGNPNLQNSNEASTIINEVSGVNRSRIEGYQEIAGKKANYILANPNGIYINGAGFINTGNYW</sequence>
<dbReference type="Gene3D" id="2.160.20.10">
    <property type="entry name" value="Single-stranded right-handed beta-helix, Pectin lyase-like"/>
    <property type="match status" value="1"/>
</dbReference>
<feature type="signal peptide" evidence="1">
    <location>
        <begin position="1"/>
        <end position="22"/>
    </location>
</feature>
<evidence type="ECO:0000313" key="3">
    <source>
        <dbReference type="EMBL" id="AGM22872.1"/>
    </source>
</evidence>
<keyword evidence="1" id="KW-0732">Signal</keyword>
<dbReference type="InterPro" id="IPR012334">
    <property type="entry name" value="Pectin_lyas_fold"/>
</dbReference>
<feature type="domain" description="Filamentous haemagglutinin FhaB/tRNA nuclease CdiA-like TPS" evidence="2">
    <location>
        <begin position="41"/>
        <end position="149"/>
    </location>
</feature>
<evidence type="ECO:0000259" key="2">
    <source>
        <dbReference type="SMART" id="SM00912"/>
    </source>
</evidence>
<evidence type="ECO:0000256" key="1">
    <source>
        <dbReference type="SAM" id="SignalP"/>
    </source>
</evidence>
<name>R9RAM2_9FUSO</name>
<dbReference type="NCBIfam" id="TIGR01901">
    <property type="entry name" value="adhes_NPXG"/>
    <property type="match status" value="1"/>
</dbReference>
<feature type="chain" id="PRO_5004488814" evidence="1">
    <location>
        <begin position="23"/>
        <end position="151"/>
    </location>
</feature>
<dbReference type="SUPFAM" id="SSF51126">
    <property type="entry name" value="Pectin lyase-like"/>
    <property type="match status" value="1"/>
</dbReference>
<dbReference type="EMBL" id="CP003723">
    <property type="protein sequence ID" value="AGM22872.1"/>
    <property type="molecule type" value="Genomic_DNA"/>
</dbReference>